<dbReference type="GO" id="GO:0016301">
    <property type="term" value="F:kinase activity"/>
    <property type="evidence" value="ECO:0007669"/>
    <property type="project" value="InterPro"/>
</dbReference>
<gene>
    <name evidence="2" type="ORF">UFOPK3789_01320</name>
</gene>
<dbReference type="GO" id="GO:0005524">
    <property type="term" value="F:ATP binding"/>
    <property type="evidence" value="ECO:0007669"/>
    <property type="project" value="InterPro"/>
</dbReference>
<dbReference type="PANTHER" id="PTHR10285">
    <property type="entry name" value="URIDINE KINASE"/>
    <property type="match status" value="1"/>
</dbReference>
<sequence>MGQIEKGPGHGPSARISAMPLPSRLVESGEVTSLLESGLRERITSLRAISAPVVIGIAGSVAAGKSTFAATLVEGLSEYQVEVVGTDGFLFPNAVLAELQLEARKGFPESYDESAVVSFIGALHRGDESASVPVYSHTAYDVVAGERRLIGCPDICIIEGVNALQFVDHLDLAIYLDADESDLINWYATRFSEICDAAIDDPTSFYSGWSLFPESERREMAESFWYGINHPNLLEYIAPSAANADLVVRKAHDHSIASVEWRA</sequence>
<dbReference type="InterPro" id="IPR006083">
    <property type="entry name" value="PRK/URK"/>
</dbReference>
<dbReference type="UniPathway" id="UPA00241">
    <property type="reaction ID" value="UER00352"/>
</dbReference>
<dbReference type="Pfam" id="PF00485">
    <property type="entry name" value="PRK"/>
    <property type="match status" value="1"/>
</dbReference>
<reference evidence="2" key="1">
    <citation type="submission" date="2020-05" db="EMBL/GenBank/DDBJ databases">
        <authorList>
            <person name="Chiriac C."/>
            <person name="Salcher M."/>
            <person name="Ghai R."/>
            <person name="Kavagutti S V."/>
        </authorList>
    </citation>
    <scope>NUCLEOTIDE SEQUENCE</scope>
</reference>
<feature type="domain" description="Phosphoribulokinase/uridine kinase" evidence="1">
    <location>
        <begin position="54"/>
        <end position="180"/>
    </location>
</feature>
<evidence type="ECO:0000259" key="1">
    <source>
        <dbReference type="Pfam" id="PF00485"/>
    </source>
</evidence>
<accession>A0A6J7L0N9</accession>
<organism evidence="2">
    <name type="scientific">freshwater metagenome</name>
    <dbReference type="NCBI Taxonomy" id="449393"/>
    <lineage>
        <taxon>unclassified sequences</taxon>
        <taxon>metagenomes</taxon>
        <taxon>ecological metagenomes</taxon>
    </lineage>
</organism>
<dbReference type="GO" id="GO:0015937">
    <property type="term" value="P:coenzyme A biosynthetic process"/>
    <property type="evidence" value="ECO:0007669"/>
    <property type="project" value="UniProtKB-UniPathway"/>
</dbReference>
<dbReference type="AlphaFoldDB" id="A0A6J7L0N9"/>
<evidence type="ECO:0000313" key="2">
    <source>
        <dbReference type="EMBL" id="CAB4961571.1"/>
    </source>
</evidence>
<proteinExistence type="predicted"/>
<dbReference type="SUPFAM" id="SSF52540">
    <property type="entry name" value="P-loop containing nucleoside triphosphate hydrolases"/>
    <property type="match status" value="1"/>
</dbReference>
<protein>
    <submittedName>
        <fullName evidence="2">Unannotated protein</fullName>
    </submittedName>
</protein>
<dbReference type="InterPro" id="IPR027417">
    <property type="entry name" value="P-loop_NTPase"/>
</dbReference>
<dbReference type="Gene3D" id="3.40.50.300">
    <property type="entry name" value="P-loop containing nucleotide triphosphate hydrolases"/>
    <property type="match status" value="1"/>
</dbReference>
<name>A0A6J7L0N9_9ZZZZ</name>
<dbReference type="EMBL" id="CAFBNL010000113">
    <property type="protein sequence ID" value="CAB4961571.1"/>
    <property type="molecule type" value="Genomic_DNA"/>
</dbReference>